<feature type="compositionally biased region" description="Acidic residues" evidence="9">
    <location>
        <begin position="1587"/>
        <end position="1599"/>
    </location>
</feature>
<feature type="region of interest" description="Disordered" evidence="9">
    <location>
        <begin position="883"/>
        <end position="918"/>
    </location>
</feature>
<evidence type="ECO:0000256" key="9">
    <source>
        <dbReference type="SAM" id="MobiDB-lite"/>
    </source>
</evidence>
<keyword evidence="3" id="KW-0853">WD repeat</keyword>
<dbReference type="EMBL" id="VLTO01000002">
    <property type="protein sequence ID" value="KAA0177852.1"/>
    <property type="molecule type" value="Genomic_DNA"/>
</dbReference>
<sequence length="2031" mass="205087">MEVASLLKDERVYSELALARPLLPRELRRDNVGVHAVLGAAFCKKNNLQMLGGGSHAVVVSGSLVVIIDVETLEARLLPSHDGRGIGAIAVHPAGSLLAVAERAAPSTGAPAVYLYEWPGLCVRRVLRGGTERSFAHLAFSPDGSRLATVGAAPDFLLAVWDWSSERLLLKAKAFAQDVFTVRFSQSDAGRLTTSGTGHIRFWRMAQTFTGLKLQGVIGKFGRVDLSDVTAFAEMPDGKVVSGSEAGRLLLWEGGFIKLTCAREDGGPAHDGDVGAVVLDRGSGCGGAAAADAERKASDEDAKESEGDGDSEGEKKEEDEGGEKEAAAAGGKADEGEGSGWVPDGAASKWTLLLAGHGGPVRAASLCPSARFAASAGEDGLAAGRLVAAGCADGSVCALRLPDSASDFPPTSTTFELPFPYTRLALALPPRAVPKPPEEAEDDAAAGAGGPLGPASPRAGAGSPPVSPTAGGSSSPASPSRGAGGGAAVWDFEPRTAGAVSALCFSPVSPAAVAEQAAMVKGARGPAARASAMWMARERPPPRGSPEEAAGPVGCRLLLAFRGEGAGVLHEVRLPEGPATAAAAAADDGAALSAAWHTPAEEEAVAAAAARGVPVYPVPEAASVAALCTYDCSCEAAADGSAAQSEAGTDAPPSGMWAETGSVGDTVTALAVSRSGMFLVEGTSRGRVQLRSVAEPSRVLALDVLDGAGSGAVSAVAAEGDDGDGFVAAGGGDGPLVVLRAKFPAVAQAAVAAADAGTTADGPDRTRRQAEARAGVAAKGIDASRRRADAARARAAAAAKAAASAAERGKNGTPAAAGGGAGKRSSVASRGAGGGAGAAGGAATAARPDALVAPDVAEAIKAAEAEAAAAAAIASHPAPVTDDVGAGVVHPGASGAAAHTSGSGPGSGDSGGSGGASADGGALGASGAAGAASAASLPALRFEPVQAAVAALDDAATATGRSADGQGSVGGASVADITDSGVYSIQQRKLRAEADEREAAAERAKDAVRARVAELRAEFARIRQDMRAAAAEDPRRALADADLQIDPVLVERAERLRKEALEEARRRLAYRREAARIRAAKLRAAFTASVSVPLLAVRAFLRDAAVATLRAPAVDPAVAAERAAARRTRLPTLSGDGTGTRGASGGANTAGLPPGSRGASGARAASAGGYGAGAGAGARLASSAEPDDDLDAPDTPFDVLMRGGRTRDEVATGGGANSFAERKRRRLARRAALAAMLDARPGEGDVDPDDEAAVANAWADLGDLKLKAAPGYVVPRAKRMDAARKRLQQLWAEEAADTVRARFNARVLALARLRSSLAGVIRRVLAAASTLAAQLESAGLAVDAHPVESLLAPRPGPDGEEVSPLDDPAACGAVPATARGAPRSGSALSAAASSAPSSAMASAKAALLKEATDADAEAELAAAEGSATLSAATTAQGATSARTCLLEAQRRRETLLSRVEAACDGFDAAVAQLGRERTLVAGDLGSAQLRLLTLGAEWRLLKDMGVRDSALTARLDKAELQRQRVDAQVAQAAAGIAAREAEADAWMSKQRELEAALSEAVAGHPQEAADALGRIFRRRIKRRRPGDEDDESSDSDDGFDVSQLAEMDADEDEDEEAEDVCPPGVPQALYDRVLELRGQRLDQEDALAETTKGLSELRQRLKQLRASETTMRKDVDAINREMAAFHAEKQARLNVIPVAVPLRIQQLVVGAGTAARLPDPEGPASAAGADAPVGAGGADAGAASADGASPAAPAPADGDEADADTPEDKAADEKAFAAAAAEEEAELALPAGRLPSSLGRATLLSHTVLSSQRVSLEAQLERAVALTERLAAIASERAVQDKKRRAAERTIAGVEAKAEALMQLKFGRPVDLERLDAMGSGAELAKARAHVAEAEASAADDATAADARLSASREDLVEATREGTRLLERLSELAAERQRLERALKAGGTAGLTARDDEAKEAAAAAERARLESLVGAQAAQIAEIRAEIGILSRKDGSVYGPLMAALEKSSGPTGASAAAAAGAAASGRLG</sequence>
<feature type="compositionally biased region" description="Low complexity" evidence="9">
    <location>
        <begin position="890"/>
        <end position="902"/>
    </location>
</feature>
<feature type="region of interest" description="Disordered" evidence="9">
    <location>
        <begin position="753"/>
        <end position="783"/>
    </location>
</feature>
<keyword evidence="7" id="KW-0966">Cell projection</keyword>
<evidence type="ECO:0000313" key="11">
    <source>
        <dbReference type="Proteomes" id="UP000322899"/>
    </source>
</evidence>
<keyword evidence="4" id="KW-0677">Repeat</keyword>
<evidence type="ECO:0000256" key="6">
    <source>
        <dbReference type="ARBA" id="ARBA00023212"/>
    </source>
</evidence>
<comment type="subcellular location">
    <subcellularLocation>
        <location evidence="1">Cytoplasm</location>
        <location evidence="1">Cytoskeleton</location>
        <location evidence="1">Cilium axoneme</location>
    </subcellularLocation>
</comment>
<keyword evidence="2" id="KW-0963">Cytoplasm</keyword>
<dbReference type="SUPFAM" id="SSF50998">
    <property type="entry name" value="Quinoprotein alcohol dehydrogenase-like"/>
    <property type="match status" value="1"/>
</dbReference>
<dbReference type="GO" id="GO:0005930">
    <property type="term" value="C:axoneme"/>
    <property type="evidence" value="ECO:0007669"/>
    <property type="project" value="UniProtKB-SubCell"/>
</dbReference>
<evidence type="ECO:0008006" key="12">
    <source>
        <dbReference type="Google" id="ProtNLM"/>
    </source>
</evidence>
<feature type="compositionally biased region" description="Low complexity" evidence="9">
    <location>
        <begin position="1740"/>
        <end position="1756"/>
    </location>
</feature>
<protein>
    <recommendedName>
        <fullName evidence="12">Cilia- and flagella-associated protein 43</fullName>
    </recommendedName>
</protein>
<feature type="compositionally biased region" description="Gly residues" evidence="9">
    <location>
        <begin position="831"/>
        <end position="840"/>
    </location>
</feature>
<feature type="region of interest" description="Disordered" evidence="9">
    <location>
        <begin position="431"/>
        <end position="489"/>
    </location>
</feature>
<evidence type="ECO:0000256" key="1">
    <source>
        <dbReference type="ARBA" id="ARBA00004430"/>
    </source>
</evidence>
<feature type="region of interest" description="Disordered" evidence="9">
    <location>
        <begin position="1350"/>
        <end position="1389"/>
    </location>
</feature>
<reference evidence="10 11" key="1">
    <citation type="submission" date="2019-07" db="EMBL/GenBank/DDBJ databases">
        <title>Genomes of Cafeteria roenbergensis.</title>
        <authorList>
            <person name="Fischer M.G."/>
            <person name="Hackl T."/>
            <person name="Roman M."/>
        </authorList>
    </citation>
    <scope>NUCLEOTIDE SEQUENCE [LARGE SCALE GENOMIC DNA]</scope>
    <source>
        <strain evidence="10 11">E4-10P</strain>
    </source>
</reference>
<feature type="coiled-coil region" evidence="8">
    <location>
        <begin position="1916"/>
        <end position="1943"/>
    </location>
</feature>
<feature type="region of interest" description="Disordered" evidence="9">
    <location>
        <begin position="803"/>
        <end position="841"/>
    </location>
</feature>
<dbReference type="SUPFAM" id="SSF50978">
    <property type="entry name" value="WD40 repeat-like"/>
    <property type="match status" value="1"/>
</dbReference>
<dbReference type="PANTHER" id="PTHR14885">
    <property type="entry name" value="CILIA- AND FLAGELLA-ASSOCIATED PROTEIN 43-RELATED"/>
    <property type="match status" value="1"/>
</dbReference>
<dbReference type="InterPro" id="IPR015943">
    <property type="entry name" value="WD40/YVTN_repeat-like_dom_sf"/>
</dbReference>
<evidence type="ECO:0000256" key="5">
    <source>
        <dbReference type="ARBA" id="ARBA00023054"/>
    </source>
</evidence>
<dbReference type="PANTHER" id="PTHR14885:SF3">
    <property type="entry name" value="CILIA- AND FLAGELLA-ASSOCIATED PROTEIN 44"/>
    <property type="match status" value="1"/>
</dbReference>
<evidence type="ECO:0000256" key="3">
    <source>
        <dbReference type="ARBA" id="ARBA00022574"/>
    </source>
</evidence>
<feature type="region of interest" description="Disordered" evidence="9">
    <location>
        <begin position="1124"/>
        <end position="1166"/>
    </location>
</feature>
<feature type="region of interest" description="Disordered" evidence="9">
    <location>
        <begin position="1582"/>
        <end position="1601"/>
    </location>
</feature>
<evidence type="ECO:0000256" key="2">
    <source>
        <dbReference type="ARBA" id="ARBA00022490"/>
    </source>
</evidence>
<comment type="caution">
    <text evidence="10">The sequence shown here is derived from an EMBL/GenBank/DDBJ whole genome shotgun (WGS) entry which is preliminary data.</text>
</comment>
<feature type="compositionally biased region" description="Basic and acidic residues" evidence="9">
    <location>
        <begin position="1766"/>
        <end position="1775"/>
    </location>
</feature>
<feature type="compositionally biased region" description="Low complexity" evidence="9">
    <location>
        <begin position="1722"/>
        <end position="1733"/>
    </location>
</feature>
<feature type="coiled-coil region" evidence="8">
    <location>
        <begin position="1647"/>
        <end position="1674"/>
    </location>
</feature>
<proteinExistence type="predicted"/>
<feature type="region of interest" description="Disordered" evidence="9">
    <location>
        <begin position="1175"/>
        <end position="1194"/>
    </location>
</feature>
<evidence type="ECO:0000256" key="4">
    <source>
        <dbReference type="ARBA" id="ARBA00022737"/>
    </source>
</evidence>
<feature type="compositionally biased region" description="Gly residues" evidence="9">
    <location>
        <begin position="1136"/>
        <end position="1145"/>
    </location>
</feature>
<dbReference type="SMART" id="SM00320">
    <property type="entry name" value="WD40"/>
    <property type="match status" value="4"/>
</dbReference>
<feature type="compositionally biased region" description="Basic and acidic residues" evidence="9">
    <location>
        <begin position="292"/>
        <end position="326"/>
    </location>
</feature>
<feature type="compositionally biased region" description="Low complexity" evidence="9">
    <location>
        <begin position="453"/>
        <end position="481"/>
    </location>
</feature>
<dbReference type="InterPro" id="IPR036322">
    <property type="entry name" value="WD40_repeat_dom_sf"/>
</dbReference>
<feature type="compositionally biased region" description="Gly residues" evidence="9">
    <location>
        <begin position="903"/>
        <end position="918"/>
    </location>
</feature>
<feature type="compositionally biased region" description="Low complexity" evidence="9">
    <location>
        <begin position="1378"/>
        <end position="1389"/>
    </location>
</feature>
<feature type="compositionally biased region" description="Basic and acidic residues" evidence="9">
    <location>
        <begin position="762"/>
        <end position="771"/>
    </location>
</feature>
<feature type="coiled-coil region" evidence="8">
    <location>
        <begin position="987"/>
        <end position="1032"/>
    </location>
</feature>
<dbReference type="InterPro" id="IPR011047">
    <property type="entry name" value="Quinoprotein_ADH-like_sf"/>
</dbReference>
<feature type="region of interest" description="Disordered" evidence="9">
    <location>
        <begin position="1716"/>
        <end position="1777"/>
    </location>
</feature>
<feature type="compositionally biased region" description="Low complexity" evidence="9">
    <location>
        <begin position="1146"/>
        <end position="1166"/>
    </location>
</feature>
<evidence type="ECO:0000256" key="7">
    <source>
        <dbReference type="ARBA" id="ARBA00023273"/>
    </source>
</evidence>
<feature type="region of interest" description="Disordered" evidence="9">
    <location>
        <begin position="290"/>
        <end position="344"/>
    </location>
</feature>
<organism evidence="10 11">
    <name type="scientific">Cafeteria roenbergensis</name>
    <name type="common">Marine flagellate</name>
    <dbReference type="NCBI Taxonomy" id="33653"/>
    <lineage>
        <taxon>Eukaryota</taxon>
        <taxon>Sar</taxon>
        <taxon>Stramenopiles</taxon>
        <taxon>Bigyra</taxon>
        <taxon>Opalozoa</taxon>
        <taxon>Bicosoecida</taxon>
        <taxon>Cafeteriaceae</taxon>
        <taxon>Cafeteria</taxon>
    </lineage>
</organism>
<dbReference type="Gene3D" id="2.130.10.10">
    <property type="entry name" value="YVTN repeat-like/Quinoprotein amine dehydrogenase"/>
    <property type="match status" value="1"/>
</dbReference>
<feature type="compositionally biased region" description="Low complexity" evidence="9">
    <location>
        <begin position="2010"/>
        <end position="2031"/>
    </location>
</feature>
<evidence type="ECO:0000313" key="10">
    <source>
        <dbReference type="EMBL" id="KAA0177852.1"/>
    </source>
</evidence>
<dbReference type="Pfam" id="PF25828">
    <property type="entry name" value="CC_Cfap43"/>
    <property type="match status" value="1"/>
</dbReference>
<keyword evidence="5 8" id="KW-0175">Coiled coil</keyword>
<accession>A0A5A8EK52</accession>
<name>A0A5A8EK52_CAFRO</name>
<evidence type="ECO:0000256" key="8">
    <source>
        <dbReference type="SAM" id="Coils"/>
    </source>
</evidence>
<dbReference type="Proteomes" id="UP000322899">
    <property type="component" value="Unassembled WGS sequence"/>
</dbReference>
<dbReference type="OrthoDB" id="1935234at2759"/>
<gene>
    <name evidence="10" type="ORF">FNF27_00400</name>
</gene>
<feature type="region of interest" description="Disordered" evidence="9">
    <location>
        <begin position="2009"/>
        <end position="2031"/>
    </location>
</feature>
<dbReference type="InterPro" id="IPR001680">
    <property type="entry name" value="WD40_rpt"/>
</dbReference>
<keyword evidence="6" id="KW-0206">Cytoskeleton</keyword>